<dbReference type="GO" id="GO:0043531">
    <property type="term" value="F:ADP binding"/>
    <property type="evidence" value="ECO:0007669"/>
    <property type="project" value="InterPro"/>
</dbReference>
<dbReference type="Proteomes" id="UP000653305">
    <property type="component" value="Unassembled WGS sequence"/>
</dbReference>
<dbReference type="OrthoDB" id="913354at2759"/>
<sequence>MADAIVSVVVERIAATIEEQIRKEVNLVRGVDKEILNLSKELKTIRNVLDDADRKGPKEKSVKDWLKRLEDASYEMDDVLDEWNIALLKFQSQQPKVCCSFIPISPCSCFVKFAVRNDISKKIRETKGQLDLVLAEKDRYGLVTNPSRESSWCVQSTSLIDLAEVHGRDLDRDVLVNKVLMMPQAETDHLEFISIVGVGGVGKTTLAQLVFNDSRVKKCFQLRMWISVSDPFDEVGVAKKIVESVTGSSPNSNQLEVLVQRLKECISGKKFLLVMDDVWTENSGKWEPLRTSLKQSGIGSKVFVTTRNERVAKMMGTAEQSIHRLGQLSDETCWLILQRIALSGRDAEECSKFQGIGMNIASKCKGLPLATKALGSLLRFKNSLGEWEDVLHSEIWQLEEAHIDLFPHFLLSYNELSPALKRCFSYCAVFTKGFKIKVEKLIGNWMALCYLGSDGSGGDMELRGQQYFDNLAMRSLFQDFEKDELEGKIKECKMHDIVHDFAQFLRKNIGGEDTGIKKASCQDCSPVLVSQVKEYRSLFCNTDSSICNCLSSARVLSLSELGLQSITLEIEKLSLLPREIEKFIHLRWLDLSYNTNLSVKDLETISKLYNLQTLLLRYCNLKEIPWEIGNLTHLRHLNLADNKCLRQLPESICDLHELRTLNIEYCRHISRIPQDINQLVNLKHLHNVNTIEQFPQGLAQLTGLRTLGDSVWEEI</sequence>
<protein>
    <submittedName>
        <fullName evidence="11">Putative disease resistance protein rga3</fullName>
    </submittedName>
</protein>
<proteinExistence type="inferred from homology"/>
<dbReference type="Gene3D" id="3.80.10.10">
    <property type="entry name" value="Ribonuclease Inhibitor"/>
    <property type="match status" value="1"/>
</dbReference>
<dbReference type="InterPro" id="IPR042197">
    <property type="entry name" value="Apaf_helical"/>
</dbReference>
<dbReference type="SUPFAM" id="SSF52540">
    <property type="entry name" value="P-loop containing nucleoside triphosphate hydrolases"/>
    <property type="match status" value="1"/>
</dbReference>
<dbReference type="InterPro" id="IPR038005">
    <property type="entry name" value="RX-like_CC"/>
</dbReference>
<dbReference type="InterPro" id="IPR027417">
    <property type="entry name" value="P-loop_NTPase"/>
</dbReference>
<keyword evidence="6" id="KW-0067">ATP-binding</keyword>
<evidence type="ECO:0000259" key="7">
    <source>
        <dbReference type="Pfam" id="PF00931"/>
    </source>
</evidence>
<evidence type="ECO:0000256" key="6">
    <source>
        <dbReference type="ARBA" id="ARBA00022840"/>
    </source>
</evidence>
<comment type="caution">
    <text evidence="11">The sequence shown here is derived from an EMBL/GenBank/DDBJ whole genome shotgun (WGS) entry which is preliminary data.</text>
</comment>
<dbReference type="Gene3D" id="1.20.5.4130">
    <property type="match status" value="1"/>
</dbReference>
<dbReference type="Pfam" id="PF23598">
    <property type="entry name" value="LRR_14"/>
    <property type="match status" value="1"/>
</dbReference>
<evidence type="ECO:0000259" key="10">
    <source>
        <dbReference type="Pfam" id="PF23598"/>
    </source>
</evidence>
<evidence type="ECO:0000256" key="1">
    <source>
        <dbReference type="ARBA" id="ARBA00008894"/>
    </source>
</evidence>
<keyword evidence="5" id="KW-0611">Plant defense</keyword>
<evidence type="ECO:0000256" key="4">
    <source>
        <dbReference type="ARBA" id="ARBA00022741"/>
    </source>
</evidence>
<dbReference type="EMBL" id="BMAC01000950">
    <property type="protein sequence ID" value="GFQ04518.1"/>
    <property type="molecule type" value="Genomic_DNA"/>
</dbReference>
<dbReference type="InterPro" id="IPR041118">
    <property type="entry name" value="Rx_N"/>
</dbReference>
<name>A0A830CVC7_9LAMI</name>
<dbReference type="Gene3D" id="1.10.8.430">
    <property type="entry name" value="Helical domain of apoptotic protease-activating factors"/>
    <property type="match status" value="1"/>
</dbReference>
<feature type="domain" description="Disease resistance protein winged helix" evidence="9">
    <location>
        <begin position="429"/>
        <end position="502"/>
    </location>
</feature>
<evidence type="ECO:0000259" key="8">
    <source>
        <dbReference type="Pfam" id="PF18052"/>
    </source>
</evidence>
<dbReference type="PANTHER" id="PTHR36766">
    <property type="entry name" value="PLANT BROAD-SPECTRUM MILDEW RESISTANCE PROTEIN RPW8"/>
    <property type="match status" value="1"/>
</dbReference>
<feature type="domain" description="Disease resistance N-terminal" evidence="8">
    <location>
        <begin position="5"/>
        <end position="94"/>
    </location>
</feature>
<dbReference type="CDD" id="cd14798">
    <property type="entry name" value="RX-CC_like"/>
    <property type="match status" value="1"/>
</dbReference>
<gene>
    <name evidence="11" type="ORF">PHJA_002595700</name>
</gene>
<dbReference type="InterPro" id="IPR002182">
    <property type="entry name" value="NB-ARC"/>
</dbReference>
<dbReference type="SUPFAM" id="SSF52058">
    <property type="entry name" value="L domain-like"/>
    <property type="match status" value="1"/>
</dbReference>
<dbReference type="GO" id="GO:0006952">
    <property type="term" value="P:defense response"/>
    <property type="evidence" value="ECO:0007669"/>
    <property type="project" value="UniProtKB-KW"/>
</dbReference>
<dbReference type="Gene3D" id="3.40.50.300">
    <property type="entry name" value="P-loop containing nucleotide triphosphate hydrolases"/>
    <property type="match status" value="1"/>
</dbReference>
<dbReference type="InterPro" id="IPR032675">
    <property type="entry name" value="LRR_dom_sf"/>
</dbReference>
<reference evidence="11" key="1">
    <citation type="submission" date="2020-07" db="EMBL/GenBank/DDBJ databases">
        <title>Ethylene signaling mediates host invasion by parasitic plants.</title>
        <authorList>
            <person name="Yoshida S."/>
        </authorList>
    </citation>
    <scope>NUCLEOTIDE SEQUENCE</scope>
    <source>
        <strain evidence="11">Okayama</strain>
    </source>
</reference>
<feature type="domain" description="Disease resistance R13L4/SHOC-2-like LRR" evidence="10">
    <location>
        <begin position="565"/>
        <end position="708"/>
    </location>
</feature>
<dbReference type="Pfam" id="PF23559">
    <property type="entry name" value="WHD_DRP"/>
    <property type="match status" value="1"/>
</dbReference>
<dbReference type="GO" id="GO:0005524">
    <property type="term" value="F:ATP binding"/>
    <property type="evidence" value="ECO:0007669"/>
    <property type="project" value="UniProtKB-KW"/>
</dbReference>
<keyword evidence="2" id="KW-0433">Leucine-rich repeat</keyword>
<feature type="domain" description="NB-ARC" evidence="7">
    <location>
        <begin position="186"/>
        <end position="344"/>
    </location>
</feature>
<dbReference type="AlphaFoldDB" id="A0A830CVC7"/>
<dbReference type="FunFam" id="1.10.10.10:FF:000322">
    <property type="entry name" value="Probable disease resistance protein At1g63360"/>
    <property type="match status" value="1"/>
</dbReference>
<dbReference type="Pfam" id="PF18052">
    <property type="entry name" value="Rx_N"/>
    <property type="match status" value="1"/>
</dbReference>
<comment type="similarity">
    <text evidence="1">Belongs to the disease resistance NB-LRR family.</text>
</comment>
<evidence type="ECO:0000256" key="5">
    <source>
        <dbReference type="ARBA" id="ARBA00022821"/>
    </source>
</evidence>
<dbReference type="PRINTS" id="PR00364">
    <property type="entry name" value="DISEASERSIST"/>
</dbReference>
<organism evidence="11 12">
    <name type="scientific">Phtheirospermum japonicum</name>
    <dbReference type="NCBI Taxonomy" id="374723"/>
    <lineage>
        <taxon>Eukaryota</taxon>
        <taxon>Viridiplantae</taxon>
        <taxon>Streptophyta</taxon>
        <taxon>Embryophyta</taxon>
        <taxon>Tracheophyta</taxon>
        <taxon>Spermatophyta</taxon>
        <taxon>Magnoliopsida</taxon>
        <taxon>eudicotyledons</taxon>
        <taxon>Gunneridae</taxon>
        <taxon>Pentapetalae</taxon>
        <taxon>asterids</taxon>
        <taxon>lamiids</taxon>
        <taxon>Lamiales</taxon>
        <taxon>Orobanchaceae</taxon>
        <taxon>Orobanchaceae incertae sedis</taxon>
        <taxon>Phtheirospermum</taxon>
    </lineage>
</organism>
<dbReference type="PANTHER" id="PTHR36766:SF40">
    <property type="entry name" value="DISEASE RESISTANCE PROTEIN RGA3"/>
    <property type="match status" value="1"/>
</dbReference>
<dbReference type="InterPro" id="IPR055414">
    <property type="entry name" value="LRR_R13L4/SHOC2-like"/>
</dbReference>
<evidence type="ECO:0000313" key="12">
    <source>
        <dbReference type="Proteomes" id="UP000653305"/>
    </source>
</evidence>
<dbReference type="GO" id="GO:0051707">
    <property type="term" value="P:response to other organism"/>
    <property type="evidence" value="ECO:0007669"/>
    <property type="project" value="UniProtKB-ARBA"/>
</dbReference>
<dbReference type="InterPro" id="IPR036388">
    <property type="entry name" value="WH-like_DNA-bd_sf"/>
</dbReference>
<accession>A0A830CVC7</accession>
<evidence type="ECO:0000256" key="2">
    <source>
        <dbReference type="ARBA" id="ARBA00022614"/>
    </source>
</evidence>
<dbReference type="Gene3D" id="1.10.10.10">
    <property type="entry name" value="Winged helix-like DNA-binding domain superfamily/Winged helix DNA-binding domain"/>
    <property type="match status" value="1"/>
</dbReference>
<evidence type="ECO:0000313" key="11">
    <source>
        <dbReference type="EMBL" id="GFQ04518.1"/>
    </source>
</evidence>
<keyword evidence="4" id="KW-0547">Nucleotide-binding</keyword>
<keyword evidence="12" id="KW-1185">Reference proteome</keyword>
<evidence type="ECO:0000259" key="9">
    <source>
        <dbReference type="Pfam" id="PF23559"/>
    </source>
</evidence>
<dbReference type="Pfam" id="PF00931">
    <property type="entry name" value="NB-ARC"/>
    <property type="match status" value="1"/>
</dbReference>
<dbReference type="InterPro" id="IPR058922">
    <property type="entry name" value="WHD_DRP"/>
</dbReference>
<evidence type="ECO:0000256" key="3">
    <source>
        <dbReference type="ARBA" id="ARBA00022737"/>
    </source>
</evidence>
<keyword evidence="3" id="KW-0677">Repeat</keyword>